<dbReference type="AlphaFoldDB" id="A0AAD7SR60"/>
<dbReference type="EMBL" id="JAINUG010000039">
    <property type="protein sequence ID" value="KAJ8407329.1"/>
    <property type="molecule type" value="Genomic_DNA"/>
</dbReference>
<comment type="caution">
    <text evidence="2">The sequence shown here is derived from an EMBL/GenBank/DDBJ whole genome shotgun (WGS) entry which is preliminary data.</text>
</comment>
<proteinExistence type="predicted"/>
<keyword evidence="3" id="KW-1185">Reference proteome</keyword>
<feature type="region of interest" description="Disordered" evidence="1">
    <location>
        <begin position="1"/>
        <end position="37"/>
    </location>
</feature>
<name>A0AAD7SR60_9TELE</name>
<evidence type="ECO:0000313" key="3">
    <source>
        <dbReference type="Proteomes" id="UP001221898"/>
    </source>
</evidence>
<gene>
    <name evidence="2" type="ORF">AAFF_G00279030</name>
</gene>
<sequence>MPNRDGRHCAVWPPHTVEADSSLTPGHTSDSRGTSHRNKQCLLLAISRSTAETDVAGANIVLVRARGQMALITANTTLPSQVQMKSKIGSANASLCPLSSVTQL</sequence>
<feature type="compositionally biased region" description="Polar residues" evidence="1">
    <location>
        <begin position="19"/>
        <end position="32"/>
    </location>
</feature>
<organism evidence="2 3">
    <name type="scientific">Aldrovandia affinis</name>
    <dbReference type="NCBI Taxonomy" id="143900"/>
    <lineage>
        <taxon>Eukaryota</taxon>
        <taxon>Metazoa</taxon>
        <taxon>Chordata</taxon>
        <taxon>Craniata</taxon>
        <taxon>Vertebrata</taxon>
        <taxon>Euteleostomi</taxon>
        <taxon>Actinopterygii</taxon>
        <taxon>Neopterygii</taxon>
        <taxon>Teleostei</taxon>
        <taxon>Notacanthiformes</taxon>
        <taxon>Halosauridae</taxon>
        <taxon>Aldrovandia</taxon>
    </lineage>
</organism>
<evidence type="ECO:0000313" key="2">
    <source>
        <dbReference type="EMBL" id="KAJ8407329.1"/>
    </source>
</evidence>
<evidence type="ECO:0000256" key="1">
    <source>
        <dbReference type="SAM" id="MobiDB-lite"/>
    </source>
</evidence>
<protein>
    <submittedName>
        <fullName evidence="2">Uncharacterized protein</fullName>
    </submittedName>
</protein>
<dbReference type="Proteomes" id="UP001221898">
    <property type="component" value="Unassembled WGS sequence"/>
</dbReference>
<accession>A0AAD7SR60</accession>
<reference evidence="2" key="1">
    <citation type="journal article" date="2023" name="Science">
        <title>Genome structures resolve the early diversification of teleost fishes.</title>
        <authorList>
            <person name="Parey E."/>
            <person name="Louis A."/>
            <person name="Montfort J."/>
            <person name="Bouchez O."/>
            <person name="Roques C."/>
            <person name="Iampietro C."/>
            <person name="Lluch J."/>
            <person name="Castinel A."/>
            <person name="Donnadieu C."/>
            <person name="Desvignes T."/>
            <person name="Floi Bucao C."/>
            <person name="Jouanno E."/>
            <person name="Wen M."/>
            <person name="Mejri S."/>
            <person name="Dirks R."/>
            <person name="Jansen H."/>
            <person name="Henkel C."/>
            <person name="Chen W.J."/>
            <person name="Zahm M."/>
            <person name="Cabau C."/>
            <person name="Klopp C."/>
            <person name="Thompson A.W."/>
            <person name="Robinson-Rechavi M."/>
            <person name="Braasch I."/>
            <person name="Lecointre G."/>
            <person name="Bobe J."/>
            <person name="Postlethwait J.H."/>
            <person name="Berthelot C."/>
            <person name="Roest Crollius H."/>
            <person name="Guiguen Y."/>
        </authorList>
    </citation>
    <scope>NUCLEOTIDE SEQUENCE</scope>
    <source>
        <strain evidence="2">NC1722</strain>
    </source>
</reference>